<dbReference type="SMART" id="SM00436">
    <property type="entry name" value="TOP1Bc"/>
    <property type="match status" value="1"/>
</dbReference>
<keyword evidence="11" id="KW-1185">Reference proteome</keyword>
<feature type="compositionally biased region" description="Low complexity" evidence="7">
    <location>
        <begin position="514"/>
        <end position="537"/>
    </location>
</feature>
<dbReference type="SMART" id="SM00437">
    <property type="entry name" value="TOP1Ac"/>
    <property type="match status" value="1"/>
</dbReference>
<dbReference type="PANTHER" id="PTHR42785:SF1">
    <property type="entry name" value="DNA TOPOISOMERASE"/>
    <property type="match status" value="1"/>
</dbReference>
<dbReference type="SUPFAM" id="SSF56712">
    <property type="entry name" value="Prokaryotic type I DNA topoisomerase"/>
    <property type="match status" value="1"/>
</dbReference>
<feature type="region of interest" description="Disordered" evidence="7">
    <location>
        <begin position="395"/>
        <end position="419"/>
    </location>
</feature>
<dbReference type="Proteomes" id="UP000192257">
    <property type="component" value="Unassembled WGS sequence"/>
</dbReference>
<reference evidence="10 11" key="1">
    <citation type="submission" date="2017-03" db="EMBL/GenBank/DDBJ databases">
        <title>An alternative strategy for trypanosome survival in the mammalian bloodstream revealed through genome and transcriptome analysis of the ubiquitous bovine parasite Trypanosoma (Megatrypanum) theileri.</title>
        <authorList>
            <person name="Kelly S."/>
            <person name="Ivens A."/>
            <person name="Mott A."/>
            <person name="O'Neill E."/>
            <person name="Emms D."/>
            <person name="Macleod O."/>
            <person name="Voorheis P."/>
            <person name="Matthews J."/>
            <person name="Matthews K."/>
            <person name="Carrington M."/>
        </authorList>
    </citation>
    <scope>NUCLEOTIDE SEQUENCE [LARGE SCALE GENOMIC DNA]</scope>
    <source>
        <strain evidence="10">Edinburgh</strain>
    </source>
</reference>
<dbReference type="EC" id="5.6.2.1" evidence="3"/>
<dbReference type="Gene3D" id="1.10.460.10">
    <property type="entry name" value="Topoisomerase I, domain 2"/>
    <property type="match status" value="2"/>
</dbReference>
<dbReference type="InterPro" id="IPR000380">
    <property type="entry name" value="Topo_IA"/>
</dbReference>
<dbReference type="PROSITE" id="PS52039">
    <property type="entry name" value="TOPO_IA_2"/>
    <property type="match status" value="1"/>
</dbReference>
<dbReference type="PROSITE" id="PS50880">
    <property type="entry name" value="TOPRIM"/>
    <property type="match status" value="1"/>
</dbReference>
<comment type="catalytic activity">
    <reaction evidence="1">
        <text>ATP-independent breakage of single-stranded DNA, followed by passage and rejoining.</text>
        <dbReference type="EC" id="5.6.2.1"/>
    </reaction>
</comment>
<dbReference type="InterPro" id="IPR013825">
    <property type="entry name" value="Topo_IA_cen_sub2"/>
</dbReference>
<dbReference type="PANTHER" id="PTHR42785">
    <property type="entry name" value="DNA TOPOISOMERASE, TYPE IA, CORE"/>
    <property type="match status" value="1"/>
</dbReference>
<accession>A0A1X0NXB2</accession>
<feature type="region of interest" description="Disordered" evidence="7">
    <location>
        <begin position="514"/>
        <end position="555"/>
    </location>
</feature>
<dbReference type="STRING" id="67003.A0A1X0NXB2"/>
<evidence type="ECO:0000256" key="4">
    <source>
        <dbReference type="ARBA" id="ARBA00023029"/>
    </source>
</evidence>
<comment type="caution">
    <text evidence="10">The sequence shown here is derived from an EMBL/GenBank/DDBJ whole genome shotgun (WGS) entry which is preliminary data.</text>
</comment>
<dbReference type="Gene3D" id="3.40.50.140">
    <property type="match status" value="1"/>
</dbReference>
<dbReference type="InterPro" id="IPR013497">
    <property type="entry name" value="Topo_IA_cen"/>
</dbReference>
<sequence length="855" mass="95317">MMRRTVAVLEKLVIVESPNKVIKIEGLLSDPHVIPDWSFRQDHLRPLGDGAERAVAMATTGHFMALSEIQWTPRSSTPTPSPQETEEMEALPPNGTLADYTLQWQLLPGRRIQETLERYMQEKLNNLTEIILATDPDREGELIAVHALQTIKRLYPKLKIPYSRAYIHSITEDGIRKAMKERLVEKCDYDLANAAETRHAMDRMFGFLGSSVVRAANAQMRSIGRVQTPALILINEREEKIASFLEKNKPTYLIETLFQFPGTNGTIFSQVVSVHLDRRGDAGHFNTEAEAKRNLKMWNLNNCSNFSVPHEPVITPSEVEPPQPFTMATAIAKANRQLKMSSEAVSSCLQDLFQLGHITYPRTDSTRIDESALPAIYNVIKKTFGKESLYRLEDRKTLTPEKKKTKSQGKKKGSKQTNVVKPSLGNVEDAHEAIRPTNISADGESLSLPPQTKAIYDLVRKNTLAAFMVPAKSEKIATMVKFVSGNGEKLFVILDGKRLTEPGWTRAFQKVDGANTTTNTSSSSSTTTTTTTTASNTKHNNQNNTTEESDEVMEKEGAPVLRSLSQEEFLAIANLQNTLKTSKSAQFFELRSPTVRENRPIPPLPHSEGTLIEELKNNGVGRPSTYPMIVKTLMSRGYIEVNSKGRCETTPLGRMLVTTAKSTFPSIVDIGFTASFEKKLDLIAKPNTAKRPSGVRGTNVSQADYVLSMFLSTFLNYVAEATRAQRARIVERSMRLKHEQEEDPTMGEAEFEESVVSAKKKVALATADLTTLPRTHHTFSALQRGLIDYLRRHFPPSKLDSSSSSSSSSSSANGRSNSNSNSYSNNNSQCDETMMNESPTSMPERRKYERSTGIW</sequence>
<dbReference type="InterPro" id="IPR013824">
    <property type="entry name" value="Topo_IA_cen_sub1"/>
</dbReference>
<dbReference type="InterPro" id="IPR023405">
    <property type="entry name" value="Topo_IA_core_domain"/>
</dbReference>
<dbReference type="GO" id="GO:0006265">
    <property type="term" value="P:DNA topological change"/>
    <property type="evidence" value="ECO:0007669"/>
    <property type="project" value="InterPro"/>
</dbReference>
<name>A0A1X0NXB2_9TRYP</name>
<feature type="compositionally biased region" description="Polar residues" evidence="7">
    <location>
        <begin position="829"/>
        <end position="841"/>
    </location>
</feature>
<dbReference type="Pfam" id="PF01751">
    <property type="entry name" value="Toprim"/>
    <property type="match status" value="1"/>
</dbReference>
<proteinExistence type="inferred from homology"/>
<organism evidence="10 11">
    <name type="scientific">Trypanosoma theileri</name>
    <dbReference type="NCBI Taxonomy" id="67003"/>
    <lineage>
        <taxon>Eukaryota</taxon>
        <taxon>Discoba</taxon>
        <taxon>Euglenozoa</taxon>
        <taxon>Kinetoplastea</taxon>
        <taxon>Metakinetoplastina</taxon>
        <taxon>Trypanosomatida</taxon>
        <taxon>Trypanosomatidae</taxon>
        <taxon>Trypanosoma</taxon>
    </lineage>
</organism>
<evidence type="ECO:0000313" key="10">
    <source>
        <dbReference type="EMBL" id="ORC89346.1"/>
    </source>
</evidence>
<keyword evidence="4" id="KW-0799">Topoisomerase</keyword>
<dbReference type="InterPro" id="IPR006171">
    <property type="entry name" value="TOPRIM_dom"/>
</dbReference>
<evidence type="ECO:0000256" key="5">
    <source>
        <dbReference type="ARBA" id="ARBA00023125"/>
    </source>
</evidence>
<evidence type="ECO:0000313" key="11">
    <source>
        <dbReference type="Proteomes" id="UP000192257"/>
    </source>
</evidence>
<dbReference type="Pfam" id="PF01131">
    <property type="entry name" value="Topoisom_bac"/>
    <property type="match status" value="2"/>
</dbReference>
<evidence type="ECO:0000256" key="3">
    <source>
        <dbReference type="ARBA" id="ARBA00012891"/>
    </source>
</evidence>
<evidence type="ECO:0000259" key="8">
    <source>
        <dbReference type="PROSITE" id="PS50880"/>
    </source>
</evidence>
<dbReference type="InterPro" id="IPR003601">
    <property type="entry name" value="Topo_IA_2"/>
</dbReference>
<dbReference type="RefSeq" id="XP_028883412.1">
    <property type="nucleotide sequence ID" value="XM_029025096.1"/>
</dbReference>
<dbReference type="InterPro" id="IPR003602">
    <property type="entry name" value="Topo_IA_DNA-bd_dom"/>
</dbReference>
<evidence type="ECO:0000256" key="7">
    <source>
        <dbReference type="SAM" id="MobiDB-lite"/>
    </source>
</evidence>
<evidence type="ECO:0000256" key="6">
    <source>
        <dbReference type="ARBA" id="ARBA00023235"/>
    </source>
</evidence>
<evidence type="ECO:0000256" key="2">
    <source>
        <dbReference type="ARBA" id="ARBA00009446"/>
    </source>
</evidence>
<feature type="compositionally biased region" description="Low complexity" evidence="7">
    <location>
        <begin position="801"/>
        <end position="828"/>
    </location>
</feature>
<feature type="region of interest" description="Disordered" evidence="7">
    <location>
        <begin position="797"/>
        <end position="855"/>
    </location>
</feature>
<feature type="domain" description="Toprim" evidence="8">
    <location>
        <begin position="10"/>
        <end position="167"/>
    </location>
</feature>
<evidence type="ECO:0000259" key="9">
    <source>
        <dbReference type="PROSITE" id="PS52039"/>
    </source>
</evidence>
<dbReference type="GO" id="GO:0003917">
    <property type="term" value="F:DNA topoisomerase type I (single strand cut, ATP-independent) activity"/>
    <property type="evidence" value="ECO:0007669"/>
    <property type="project" value="UniProtKB-EC"/>
</dbReference>
<feature type="domain" description="Topo IA-type catalytic" evidence="9">
    <location>
        <begin position="188"/>
        <end position="707"/>
    </location>
</feature>
<dbReference type="Gene3D" id="1.10.290.10">
    <property type="entry name" value="Topoisomerase I, domain 4"/>
    <property type="match status" value="1"/>
</dbReference>
<gene>
    <name evidence="10" type="ORF">TM35_000121210</name>
</gene>
<feature type="compositionally biased region" description="Basic residues" evidence="7">
    <location>
        <begin position="403"/>
        <end position="414"/>
    </location>
</feature>
<keyword evidence="5" id="KW-0238">DNA-binding</keyword>
<dbReference type="GO" id="GO:0003677">
    <property type="term" value="F:DNA binding"/>
    <property type="evidence" value="ECO:0007669"/>
    <property type="project" value="UniProtKB-KW"/>
</dbReference>
<dbReference type="Gene3D" id="2.70.20.10">
    <property type="entry name" value="Topoisomerase I, domain 3"/>
    <property type="match status" value="1"/>
</dbReference>
<dbReference type="CDD" id="cd01028">
    <property type="entry name" value="TOPRIM_TopoIA"/>
    <property type="match status" value="1"/>
</dbReference>
<evidence type="ECO:0000256" key="1">
    <source>
        <dbReference type="ARBA" id="ARBA00000213"/>
    </source>
</evidence>
<dbReference type="OrthoDB" id="430051at2759"/>
<feature type="compositionally biased region" description="Basic and acidic residues" evidence="7">
    <location>
        <begin position="843"/>
        <end position="855"/>
    </location>
</feature>
<protein>
    <recommendedName>
        <fullName evidence="3">DNA topoisomerase</fullName>
        <ecNumber evidence="3">5.6.2.1</ecNumber>
    </recommendedName>
</protein>
<dbReference type="PRINTS" id="PR00417">
    <property type="entry name" value="PRTPISMRASEI"/>
</dbReference>
<dbReference type="VEuPathDB" id="TriTrypDB:TM35_000121210"/>
<dbReference type="AlphaFoldDB" id="A0A1X0NXB2"/>
<dbReference type="InterPro" id="IPR013826">
    <property type="entry name" value="Topo_IA_cen_sub3"/>
</dbReference>
<keyword evidence="6 10" id="KW-0413">Isomerase</keyword>
<comment type="similarity">
    <text evidence="2">Belongs to the type IA topoisomerase family.</text>
</comment>
<dbReference type="EMBL" id="NBCO01000012">
    <property type="protein sequence ID" value="ORC89346.1"/>
    <property type="molecule type" value="Genomic_DNA"/>
</dbReference>
<dbReference type="SMART" id="SM00493">
    <property type="entry name" value="TOPRIM"/>
    <property type="match status" value="1"/>
</dbReference>
<dbReference type="GeneID" id="39984876"/>